<comment type="caution">
    <text evidence="5">The sequence shown here is derived from an EMBL/GenBank/DDBJ whole genome shotgun (WGS) entry which is preliminary data.</text>
</comment>
<comment type="similarity">
    <text evidence="1">Belongs to the bacterial solute-binding protein 1 family.</text>
</comment>
<dbReference type="PANTHER" id="PTHR30061">
    <property type="entry name" value="MALTOSE-BINDING PERIPLASMIC PROTEIN"/>
    <property type="match status" value="1"/>
</dbReference>
<dbReference type="GO" id="GO:0055052">
    <property type="term" value="C:ATP-binding cassette (ABC) transporter complex, substrate-binding subunit-containing"/>
    <property type="evidence" value="ECO:0007669"/>
    <property type="project" value="TreeGrafter"/>
</dbReference>
<protein>
    <submittedName>
        <fullName evidence="5">Sugar ABC transporter substrate-binding protein</fullName>
    </submittedName>
</protein>
<evidence type="ECO:0000313" key="5">
    <source>
        <dbReference type="EMBL" id="PZF80024.1"/>
    </source>
</evidence>
<evidence type="ECO:0000256" key="1">
    <source>
        <dbReference type="ARBA" id="ARBA00008520"/>
    </source>
</evidence>
<dbReference type="Proteomes" id="UP000248764">
    <property type="component" value="Unassembled WGS sequence"/>
</dbReference>
<accession>A0A2W2BI87</accession>
<sequence>MRTTVAMALTIVAATSLVACGDSSDEGTEGGGRATLWMYPIIPDPAASEAFWAQVETDFEAANPGADVTIELQPWEGRQEKITTALASGEGFDIVPLGPDQIPQYVEQGTLAPVDDVVEPFRDEVLPNALEALSVDGTLYGVPGVHTATLPVYNMAALAQAGITEPPDTWDEIKDAAPSLAAAGIHVLNYFGNPEDTLNLTFYPFLWQNGGSVFSDDGTSVAFNEPAGVEALQFLLDLNAVGGLQPNAATDKMQLDGSAFAAGQAAIFPVTQLNQLETLGQAIGADNLVVGEPLEGKERVSYGQPGGLVLAQHAAENETAKELLAYLSSPDVMGEWAAQSGNIPTRTDVPVADEAGDAGLFTSSIDQMFWGDTHPMARQVMSVLAPHLQAALQGGKSAQQALDDAASEANALLGAT</sequence>
<evidence type="ECO:0000256" key="4">
    <source>
        <dbReference type="SAM" id="SignalP"/>
    </source>
</evidence>
<feature type="chain" id="PRO_5039427805" evidence="4">
    <location>
        <begin position="22"/>
        <end position="416"/>
    </location>
</feature>
<dbReference type="GO" id="GO:0042956">
    <property type="term" value="P:maltodextrin transmembrane transport"/>
    <property type="evidence" value="ECO:0007669"/>
    <property type="project" value="TreeGrafter"/>
</dbReference>
<dbReference type="GO" id="GO:0015768">
    <property type="term" value="P:maltose transport"/>
    <property type="evidence" value="ECO:0007669"/>
    <property type="project" value="TreeGrafter"/>
</dbReference>
<dbReference type="PROSITE" id="PS51257">
    <property type="entry name" value="PROKAR_LIPOPROTEIN"/>
    <property type="match status" value="1"/>
</dbReference>
<feature type="signal peptide" evidence="4">
    <location>
        <begin position="1"/>
        <end position="21"/>
    </location>
</feature>
<keyword evidence="3 4" id="KW-0732">Signal</keyword>
<dbReference type="SUPFAM" id="SSF53850">
    <property type="entry name" value="Periplasmic binding protein-like II"/>
    <property type="match status" value="1"/>
</dbReference>
<dbReference type="PANTHER" id="PTHR30061:SF50">
    <property type="entry name" value="MALTOSE_MALTODEXTRIN-BINDING PERIPLASMIC PROTEIN"/>
    <property type="match status" value="1"/>
</dbReference>
<dbReference type="Pfam" id="PF01547">
    <property type="entry name" value="SBP_bac_1"/>
    <property type="match status" value="1"/>
</dbReference>
<dbReference type="AlphaFoldDB" id="A0A2W2BI87"/>
<dbReference type="RefSeq" id="WP_111257961.1">
    <property type="nucleotide sequence ID" value="NZ_POTW01000104.1"/>
</dbReference>
<evidence type="ECO:0000256" key="2">
    <source>
        <dbReference type="ARBA" id="ARBA00022448"/>
    </source>
</evidence>
<dbReference type="Gene3D" id="3.40.190.10">
    <property type="entry name" value="Periplasmic binding protein-like II"/>
    <property type="match status" value="1"/>
</dbReference>
<name>A0A2W2BI87_9ACTN</name>
<reference evidence="5 6" key="1">
    <citation type="submission" date="2018-01" db="EMBL/GenBank/DDBJ databases">
        <title>Draft genome sequence of Jiangella sp. GTF31.</title>
        <authorList>
            <person name="Sahin N."/>
            <person name="Ay H."/>
            <person name="Saygin H."/>
        </authorList>
    </citation>
    <scope>NUCLEOTIDE SEQUENCE [LARGE SCALE GENOMIC DNA]</scope>
    <source>
        <strain evidence="5 6">GTF31</strain>
    </source>
</reference>
<evidence type="ECO:0000256" key="3">
    <source>
        <dbReference type="ARBA" id="ARBA00022729"/>
    </source>
</evidence>
<dbReference type="GO" id="GO:1901982">
    <property type="term" value="F:maltose binding"/>
    <property type="evidence" value="ECO:0007669"/>
    <property type="project" value="TreeGrafter"/>
</dbReference>
<keyword evidence="6" id="KW-1185">Reference proteome</keyword>
<keyword evidence="2" id="KW-0813">Transport</keyword>
<dbReference type="EMBL" id="POTW01000104">
    <property type="protein sequence ID" value="PZF80024.1"/>
    <property type="molecule type" value="Genomic_DNA"/>
</dbReference>
<proteinExistence type="inferred from homology"/>
<dbReference type="InterPro" id="IPR006059">
    <property type="entry name" value="SBP"/>
</dbReference>
<organism evidence="5 6">
    <name type="scientific">Jiangella anatolica</name>
    <dbReference type="NCBI Taxonomy" id="2670374"/>
    <lineage>
        <taxon>Bacteria</taxon>
        <taxon>Bacillati</taxon>
        <taxon>Actinomycetota</taxon>
        <taxon>Actinomycetes</taxon>
        <taxon>Jiangellales</taxon>
        <taxon>Jiangellaceae</taxon>
        <taxon>Jiangella</taxon>
    </lineage>
</organism>
<evidence type="ECO:0000313" key="6">
    <source>
        <dbReference type="Proteomes" id="UP000248764"/>
    </source>
</evidence>
<gene>
    <name evidence="5" type="ORF">C1I92_28205</name>
</gene>